<reference evidence="1 2" key="1">
    <citation type="journal article" date="2012" name="Proc. Natl. Acad. Sci. U.S.A.">
        <title>Comparative genomics of Ceriporiopsis subvermispora and Phanerochaete chrysosporium provide insight into selective ligninolysis.</title>
        <authorList>
            <person name="Fernandez-Fueyo E."/>
            <person name="Ruiz-Duenas F.J."/>
            <person name="Ferreira P."/>
            <person name="Floudas D."/>
            <person name="Hibbett D.S."/>
            <person name="Canessa P."/>
            <person name="Larrondo L.F."/>
            <person name="James T.Y."/>
            <person name="Seelenfreund D."/>
            <person name="Lobos S."/>
            <person name="Polanco R."/>
            <person name="Tello M."/>
            <person name="Honda Y."/>
            <person name="Watanabe T."/>
            <person name="Watanabe T."/>
            <person name="Ryu J.S."/>
            <person name="Kubicek C.P."/>
            <person name="Schmoll M."/>
            <person name="Gaskell J."/>
            <person name="Hammel K.E."/>
            <person name="St John F.J."/>
            <person name="Vanden Wymelenberg A."/>
            <person name="Sabat G."/>
            <person name="Splinter BonDurant S."/>
            <person name="Syed K."/>
            <person name="Yadav J.S."/>
            <person name="Doddapaneni H."/>
            <person name="Subramanian V."/>
            <person name="Lavin J.L."/>
            <person name="Oguiza J.A."/>
            <person name="Perez G."/>
            <person name="Pisabarro A.G."/>
            <person name="Ramirez L."/>
            <person name="Santoyo F."/>
            <person name="Master E."/>
            <person name="Coutinho P.M."/>
            <person name="Henrissat B."/>
            <person name="Lombard V."/>
            <person name="Magnuson J.K."/>
            <person name="Kuees U."/>
            <person name="Hori C."/>
            <person name="Igarashi K."/>
            <person name="Samejima M."/>
            <person name="Held B.W."/>
            <person name="Barry K.W."/>
            <person name="LaButti K.M."/>
            <person name="Lapidus A."/>
            <person name="Lindquist E.A."/>
            <person name="Lucas S.M."/>
            <person name="Riley R."/>
            <person name="Salamov A.A."/>
            <person name="Hoffmeister D."/>
            <person name="Schwenk D."/>
            <person name="Hadar Y."/>
            <person name="Yarden O."/>
            <person name="de Vries R.P."/>
            <person name="Wiebenga A."/>
            <person name="Stenlid J."/>
            <person name="Eastwood D."/>
            <person name="Grigoriev I.V."/>
            <person name="Berka R.M."/>
            <person name="Blanchette R.A."/>
            <person name="Kersten P."/>
            <person name="Martinez A.T."/>
            <person name="Vicuna R."/>
            <person name="Cullen D."/>
        </authorList>
    </citation>
    <scope>NUCLEOTIDE SEQUENCE [LARGE SCALE GENOMIC DNA]</scope>
    <source>
        <strain evidence="1 2">B</strain>
    </source>
</reference>
<protein>
    <submittedName>
        <fullName evidence="1">Uncharacterized protein</fullName>
    </submittedName>
</protein>
<keyword evidence="2" id="KW-1185">Reference proteome</keyword>
<dbReference type="HOGENOM" id="CLU_1366089_0_0_1"/>
<dbReference type="AlphaFoldDB" id="M2PG55"/>
<sequence>MIVRSEDLRQDGQTLRACGLVARKWYLPSRVRLFERVDLYGERFSALKDVLDLSPHLGYYVKAIQFSVGHADHLSCLTSIIKRIDSAEVLSLYVTGEFPRAVVLVNIGPVKELHICINSWIQGYVEDLLAEYLETFPRITKLSLYTGTSLLPNHGPGLAQLTDALSNLSITCLRADGHASPVFVHCFKDHPPANLEDVEG</sequence>
<evidence type="ECO:0000313" key="1">
    <source>
        <dbReference type="EMBL" id="EMD34934.1"/>
    </source>
</evidence>
<dbReference type="EMBL" id="KB445801">
    <property type="protein sequence ID" value="EMD34934.1"/>
    <property type="molecule type" value="Genomic_DNA"/>
</dbReference>
<evidence type="ECO:0000313" key="2">
    <source>
        <dbReference type="Proteomes" id="UP000016930"/>
    </source>
</evidence>
<gene>
    <name evidence="1" type="ORF">CERSUDRAFT_96846</name>
</gene>
<name>M2PG55_CERS8</name>
<dbReference type="OrthoDB" id="2977329at2759"/>
<accession>M2PG55</accession>
<proteinExistence type="predicted"/>
<organism evidence="1 2">
    <name type="scientific">Ceriporiopsis subvermispora (strain B)</name>
    <name type="common">White-rot fungus</name>
    <name type="synonym">Gelatoporia subvermispora</name>
    <dbReference type="NCBI Taxonomy" id="914234"/>
    <lineage>
        <taxon>Eukaryota</taxon>
        <taxon>Fungi</taxon>
        <taxon>Dikarya</taxon>
        <taxon>Basidiomycota</taxon>
        <taxon>Agaricomycotina</taxon>
        <taxon>Agaricomycetes</taxon>
        <taxon>Polyporales</taxon>
        <taxon>Gelatoporiaceae</taxon>
        <taxon>Gelatoporia</taxon>
    </lineage>
</organism>
<dbReference type="Proteomes" id="UP000016930">
    <property type="component" value="Unassembled WGS sequence"/>
</dbReference>